<accession>A0ABV8B7N0</accession>
<dbReference type="Gene3D" id="3.90.1150.10">
    <property type="entry name" value="Aspartate Aminotransferase, domain 1"/>
    <property type="match status" value="1"/>
</dbReference>
<dbReference type="InterPro" id="IPR050596">
    <property type="entry name" value="AspAT/PAT-like"/>
</dbReference>
<evidence type="ECO:0000256" key="3">
    <source>
        <dbReference type="ARBA" id="ARBA00022576"/>
    </source>
</evidence>
<keyword evidence="5" id="KW-0663">Pyridoxal phosphate</keyword>
<dbReference type="InterPro" id="IPR015421">
    <property type="entry name" value="PyrdxlP-dep_Trfase_major"/>
</dbReference>
<comment type="similarity">
    <text evidence="2 6">Belongs to the class-I pyridoxal-phosphate-dependent aminotransferase family.</text>
</comment>
<dbReference type="Pfam" id="PF00155">
    <property type="entry name" value="Aminotran_1_2"/>
    <property type="match status" value="1"/>
</dbReference>
<dbReference type="Gene3D" id="3.40.640.10">
    <property type="entry name" value="Type I PLP-dependent aspartate aminotransferase-like (Major domain)"/>
    <property type="match status" value="1"/>
</dbReference>
<dbReference type="PANTHER" id="PTHR46383">
    <property type="entry name" value="ASPARTATE AMINOTRANSFERASE"/>
    <property type="match status" value="1"/>
</dbReference>
<feature type="domain" description="Aminotransferase class I/classII large" evidence="7">
    <location>
        <begin position="29"/>
        <end position="377"/>
    </location>
</feature>
<reference evidence="9" key="1">
    <citation type="journal article" date="2019" name="Int. J. Syst. Evol. Microbiol.">
        <title>The Global Catalogue of Microorganisms (GCM) 10K type strain sequencing project: providing services to taxonomists for standard genome sequencing and annotation.</title>
        <authorList>
            <consortium name="The Broad Institute Genomics Platform"/>
            <consortium name="The Broad Institute Genome Sequencing Center for Infectious Disease"/>
            <person name="Wu L."/>
            <person name="Ma J."/>
        </authorList>
    </citation>
    <scope>NUCLEOTIDE SEQUENCE [LARGE SCALE GENOMIC DNA]</scope>
    <source>
        <strain evidence="9">CCUG 61889</strain>
    </source>
</reference>
<dbReference type="EC" id="2.6.1.-" evidence="6"/>
<organism evidence="8 9">
    <name type="scientific">Bacillus songklensis</name>
    <dbReference type="NCBI Taxonomy" id="1069116"/>
    <lineage>
        <taxon>Bacteria</taxon>
        <taxon>Bacillati</taxon>
        <taxon>Bacillota</taxon>
        <taxon>Bacilli</taxon>
        <taxon>Bacillales</taxon>
        <taxon>Bacillaceae</taxon>
        <taxon>Bacillus</taxon>
    </lineage>
</organism>
<comment type="cofactor">
    <cofactor evidence="1 6">
        <name>pyridoxal 5'-phosphate</name>
        <dbReference type="ChEBI" id="CHEBI:597326"/>
    </cofactor>
</comment>
<name>A0ABV8B7N0_9BACI</name>
<dbReference type="CDD" id="cd00609">
    <property type="entry name" value="AAT_like"/>
    <property type="match status" value="1"/>
</dbReference>
<dbReference type="PROSITE" id="PS00105">
    <property type="entry name" value="AA_TRANSFER_CLASS_1"/>
    <property type="match status" value="1"/>
</dbReference>
<keyword evidence="4 6" id="KW-0808">Transferase</keyword>
<evidence type="ECO:0000256" key="5">
    <source>
        <dbReference type="ARBA" id="ARBA00022898"/>
    </source>
</evidence>
<evidence type="ECO:0000256" key="4">
    <source>
        <dbReference type="ARBA" id="ARBA00022679"/>
    </source>
</evidence>
<dbReference type="InterPro" id="IPR015424">
    <property type="entry name" value="PyrdxlP-dep_Trfase"/>
</dbReference>
<evidence type="ECO:0000256" key="6">
    <source>
        <dbReference type="RuleBase" id="RU000481"/>
    </source>
</evidence>
<dbReference type="SUPFAM" id="SSF53383">
    <property type="entry name" value="PLP-dependent transferases"/>
    <property type="match status" value="1"/>
</dbReference>
<dbReference type="GO" id="GO:0008483">
    <property type="term" value="F:transaminase activity"/>
    <property type="evidence" value="ECO:0007669"/>
    <property type="project" value="UniProtKB-KW"/>
</dbReference>
<evidence type="ECO:0000256" key="2">
    <source>
        <dbReference type="ARBA" id="ARBA00007441"/>
    </source>
</evidence>
<proteinExistence type="inferred from homology"/>
<evidence type="ECO:0000256" key="1">
    <source>
        <dbReference type="ARBA" id="ARBA00001933"/>
    </source>
</evidence>
<dbReference type="InterPro" id="IPR004839">
    <property type="entry name" value="Aminotransferase_I/II_large"/>
</dbReference>
<dbReference type="Proteomes" id="UP001595752">
    <property type="component" value="Unassembled WGS sequence"/>
</dbReference>
<evidence type="ECO:0000313" key="8">
    <source>
        <dbReference type="EMBL" id="MFC3885895.1"/>
    </source>
</evidence>
<evidence type="ECO:0000259" key="7">
    <source>
        <dbReference type="Pfam" id="PF00155"/>
    </source>
</evidence>
<dbReference type="PANTHER" id="PTHR46383:SF4">
    <property type="entry name" value="AMINOTRANSFERASE"/>
    <property type="match status" value="1"/>
</dbReference>
<dbReference type="EMBL" id="JBHRZT010000072">
    <property type="protein sequence ID" value="MFC3885895.1"/>
    <property type="molecule type" value="Genomic_DNA"/>
</dbReference>
<keyword evidence="9" id="KW-1185">Reference proteome</keyword>
<gene>
    <name evidence="8" type="ORF">ACFOU2_21420</name>
</gene>
<dbReference type="InterPro" id="IPR004838">
    <property type="entry name" value="NHTrfase_class1_PyrdxlP-BS"/>
</dbReference>
<dbReference type="InterPro" id="IPR015422">
    <property type="entry name" value="PyrdxlP-dep_Trfase_small"/>
</dbReference>
<protein>
    <recommendedName>
        <fullName evidence="6">Aminotransferase</fullName>
        <ecNumber evidence="6">2.6.1.-</ecNumber>
    </recommendedName>
</protein>
<comment type="caution">
    <text evidence="8">The sequence shown here is derived from an EMBL/GenBank/DDBJ whole genome shotgun (WGS) entry which is preliminary data.</text>
</comment>
<evidence type="ECO:0000313" key="9">
    <source>
        <dbReference type="Proteomes" id="UP001595752"/>
    </source>
</evidence>
<dbReference type="RefSeq" id="WP_377918278.1">
    <property type="nucleotide sequence ID" value="NZ_JBHRZT010000072.1"/>
</dbReference>
<keyword evidence="3 6" id="KW-0032">Aminotransferase</keyword>
<sequence length="394" mass="43667">MKHVLNPQVQQIEISGIRQFAEKINSYPDVISLTIGQPDFPTPNHIKEAGKLAIDQNMTSYAHTAGLIELREAAAIYFSSKYGLHYSPYSEILVTNGATEAIFIALRTILTEGDEVLLPTPAYSGYEPVITLCGGKTVCVDTTDTAFKLTKEQVLKHLTPRTKAVILGYPSNPTGAIMSKGELEDLSMVLRDLDIYVITDEIYSELVYGQLHASIATIDGMREKTIVINGLSKSHAMTGWRIGFTLAPEHLTKEMMKVHQYANTSINTIAQVAAVSALTAGKDDALFMKQEYQARRDYLCSELTALGFELFVPEGAFYIFPSIKNFHHDSYEFSVQLLEQAGIGVLPSTVFTNGGNEHIRISYAYSMEKLEEAIKRLKTFLSTYEKPVNLVSVS</sequence>